<dbReference type="InterPro" id="IPR056737">
    <property type="entry name" value="Beta-prop_ATRN-MKLN-like"/>
</dbReference>
<dbReference type="Gene3D" id="2.120.10.80">
    <property type="entry name" value="Kelch-type beta propeller"/>
    <property type="match status" value="2"/>
</dbReference>
<protein>
    <submittedName>
        <fullName evidence="4">24491_t:CDS:1</fullName>
    </submittedName>
</protein>
<sequence>MLTTNFQDIFSLLGIIFGLFLNVHSFKPEPRGGHMVTLANDRIYFFGGSRPIPMASPAWNQTHQFNLSDEVFYLDLSSSFSVDLPPFIDLSATSRMPFGSEKGSTVLGNRGIRIFLIGGVQQNMETFGYNTTNSSLWIYNINSQHWDTSGPGTYGPPLPRRRSTATVIDKNGVIYIYGGRVQVDTVSDVFTIFDDFFTFDTLLLKWSNLTDHPSKRSHASATLMPDGNIIYIGGVTQSAPGEDANRISMNDIYIFDTLDSTWSQKSALGDDIDPRVGHTALLAPDNHTIVILGGSQSYGYNHTTPHPIFLLLDVKSEPFQYSSPQTYGNSPPPLAFHTATLYENYMIVAFGNITNDSGSPTNTSSNVYLMNLLNYTWVTRFEKISSSNSTDTTFAATINIKL</sequence>
<keyword evidence="2" id="KW-0677">Repeat</keyword>
<comment type="caution">
    <text evidence="4">The sequence shown here is derived from an EMBL/GenBank/DDBJ whole genome shotgun (WGS) entry which is preliminary data.</text>
</comment>
<reference evidence="4" key="1">
    <citation type="submission" date="2021-06" db="EMBL/GenBank/DDBJ databases">
        <authorList>
            <person name="Kallberg Y."/>
            <person name="Tangrot J."/>
            <person name="Rosling A."/>
        </authorList>
    </citation>
    <scope>NUCLEOTIDE SEQUENCE</scope>
    <source>
        <strain evidence="4">MA453B</strain>
    </source>
</reference>
<dbReference type="AlphaFoldDB" id="A0A9N9JCP6"/>
<keyword evidence="1" id="KW-0880">Kelch repeat</keyword>
<evidence type="ECO:0000259" key="3">
    <source>
        <dbReference type="Pfam" id="PF24981"/>
    </source>
</evidence>
<proteinExistence type="predicted"/>
<name>A0A9N9JCP6_9GLOM</name>
<feature type="non-terminal residue" evidence="4">
    <location>
        <position position="402"/>
    </location>
</feature>
<evidence type="ECO:0000256" key="1">
    <source>
        <dbReference type="ARBA" id="ARBA00022441"/>
    </source>
</evidence>
<organism evidence="4 5">
    <name type="scientific">Dentiscutata erythropus</name>
    <dbReference type="NCBI Taxonomy" id="1348616"/>
    <lineage>
        <taxon>Eukaryota</taxon>
        <taxon>Fungi</taxon>
        <taxon>Fungi incertae sedis</taxon>
        <taxon>Mucoromycota</taxon>
        <taxon>Glomeromycotina</taxon>
        <taxon>Glomeromycetes</taxon>
        <taxon>Diversisporales</taxon>
        <taxon>Gigasporaceae</taxon>
        <taxon>Dentiscutata</taxon>
    </lineage>
</organism>
<accession>A0A9N9JCP6</accession>
<dbReference type="OrthoDB" id="432528at2759"/>
<evidence type="ECO:0000313" key="4">
    <source>
        <dbReference type="EMBL" id="CAG8774349.1"/>
    </source>
</evidence>
<evidence type="ECO:0000313" key="5">
    <source>
        <dbReference type="Proteomes" id="UP000789405"/>
    </source>
</evidence>
<evidence type="ECO:0000256" key="2">
    <source>
        <dbReference type="ARBA" id="ARBA00022737"/>
    </source>
</evidence>
<dbReference type="PANTHER" id="PTHR46093:SF18">
    <property type="entry name" value="FIBRONECTIN TYPE-III DOMAIN-CONTAINING PROTEIN"/>
    <property type="match status" value="1"/>
</dbReference>
<dbReference type="Pfam" id="PF24981">
    <property type="entry name" value="Beta-prop_ATRN-LZTR1"/>
    <property type="match status" value="1"/>
</dbReference>
<dbReference type="EMBL" id="CAJVPY010020132">
    <property type="protein sequence ID" value="CAG8774349.1"/>
    <property type="molecule type" value="Genomic_DNA"/>
</dbReference>
<feature type="domain" description="Attractin/MKLN-like beta-propeller" evidence="3">
    <location>
        <begin position="115"/>
        <end position="379"/>
    </location>
</feature>
<gene>
    <name evidence="4" type="ORF">DERYTH_LOCUS19003</name>
</gene>
<dbReference type="InterPro" id="IPR015915">
    <property type="entry name" value="Kelch-typ_b-propeller"/>
</dbReference>
<dbReference type="SUPFAM" id="SSF117281">
    <property type="entry name" value="Kelch motif"/>
    <property type="match status" value="1"/>
</dbReference>
<dbReference type="Proteomes" id="UP000789405">
    <property type="component" value="Unassembled WGS sequence"/>
</dbReference>
<dbReference type="PANTHER" id="PTHR46093">
    <property type="entry name" value="ACYL-COA-BINDING DOMAIN-CONTAINING PROTEIN 5"/>
    <property type="match status" value="1"/>
</dbReference>
<keyword evidence="5" id="KW-1185">Reference proteome</keyword>